<dbReference type="AlphaFoldDB" id="A0AAD5XUK8"/>
<evidence type="ECO:0000313" key="3">
    <source>
        <dbReference type="Proteomes" id="UP001211065"/>
    </source>
</evidence>
<keyword evidence="1" id="KW-0812">Transmembrane</keyword>
<proteinExistence type="predicted"/>
<sequence>MSFLNKFDTCVCENQQIFIECYDKKPIFLKNDSCNLHTLFKVGEELEFINSNFTDSLGLNCRKIKTTEKVFHTAGGNIAFDNDILQLYNVLPFYYSDAKSDYLKNWPWYVWLVVALSCLMILTVFIYILIWLIRRSHKFWEVGSVTESIPQKAPIVRNLKQVRVINNHSNAGPRI</sequence>
<organism evidence="2 3">
    <name type="scientific">Clydaea vesicula</name>
    <dbReference type="NCBI Taxonomy" id="447962"/>
    <lineage>
        <taxon>Eukaryota</taxon>
        <taxon>Fungi</taxon>
        <taxon>Fungi incertae sedis</taxon>
        <taxon>Chytridiomycota</taxon>
        <taxon>Chytridiomycota incertae sedis</taxon>
        <taxon>Chytridiomycetes</taxon>
        <taxon>Lobulomycetales</taxon>
        <taxon>Lobulomycetaceae</taxon>
        <taxon>Clydaea</taxon>
    </lineage>
</organism>
<keyword evidence="3" id="KW-1185">Reference proteome</keyword>
<name>A0AAD5XUK8_9FUNG</name>
<dbReference type="EMBL" id="JADGJW010000493">
    <property type="protein sequence ID" value="KAJ3216166.1"/>
    <property type="molecule type" value="Genomic_DNA"/>
</dbReference>
<reference evidence="2" key="1">
    <citation type="submission" date="2020-05" db="EMBL/GenBank/DDBJ databases">
        <title>Phylogenomic resolution of chytrid fungi.</title>
        <authorList>
            <person name="Stajich J.E."/>
            <person name="Amses K."/>
            <person name="Simmons R."/>
            <person name="Seto K."/>
            <person name="Myers J."/>
            <person name="Bonds A."/>
            <person name="Quandt C.A."/>
            <person name="Barry K."/>
            <person name="Liu P."/>
            <person name="Grigoriev I."/>
            <person name="Longcore J.E."/>
            <person name="James T.Y."/>
        </authorList>
    </citation>
    <scope>NUCLEOTIDE SEQUENCE</scope>
    <source>
        <strain evidence="2">JEL0476</strain>
    </source>
</reference>
<comment type="caution">
    <text evidence="2">The sequence shown here is derived from an EMBL/GenBank/DDBJ whole genome shotgun (WGS) entry which is preliminary data.</text>
</comment>
<evidence type="ECO:0000256" key="1">
    <source>
        <dbReference type="SAM" id="Phobius"/>
    </source>
</evidence>
<gene>
    <name evidence="2" type="ORF">HK099_005987</name>
</gene>
<evidence type="ECO:0000313" key="2">
    <source>
        <dbReference type="EMBL" id="KAJ3216166.1"/>
    </source>
</evidence>
<dbReference type="Proteomes" id="UP001211065">
    <property type="component" value="Unassembled WGS sequence"/>
</dbReference>
<keyword evidence="1" id="KW-0472">Membrane</keyword>
<keyword evidence="1" id="KW-1133">Transmembrane helix</keyword>
<accession>A0AAD5XUK8</accession>
<protein>
    <submittedName>
        <fullName evidence="2">Uncharacterized protein</fullName>
    </submittedName>
</protein>
<feature type="transmembrane region" description="Helical" evidence="1">
    <location>
        <begin position="108"/>
        <end position="133"/>
    </location>
</feature>